<sequence length="83" mass="9291">MECIDGMVRRRSKREVESGTGSRGGRTQLEAELVPAVFHTVADRRHAREHAPVAERGQRRVVEHRGAGKIGHPERQMMQHGSA</sequence>
<feature type="region of interest" description="Disordered" evidence="1">
    <location>
        <begin position="46"/>
        <end position="83"/>
    </location>
</feature>
<accession>A0ABY6DN44</accession>
<feature type="compositionally biased region" description="Basic and acidic residues" evidence="1">
    <location>
        <begin position="46"/>
        <end position="77"/>
    </location>
</feature>
<protein>
    <submittedName>
        <fullName evidence="2">Uncharacterized protein</fullName>
    </submittedName>
</protein>
<proteinExistence type="predicted"/>
<dbReference type="EMBL" id="CP106753">
    <property type="protein sequence ID" value="UXY15792.1"/>
    <property type="molecule type" value="Genomic_DNA"/>
</dbReference>
<organism evidence="2 3">
    <name type="scientific">Chitiniphilus purpureus</name>
    <dbReference type="NCBI Taxonomy" id="2981137"/>
    <lineage>
        <taxon>Bacteria</taxon>
        <taxon>Pseudomonadati</taxon>
        <taxon>Pseudomonadota</taxon>
        <taxon>Betaproteobacteria</taxon>
        <taxon>Neisseriales</taxon>
        <taxon>Chitinibacteraceae</taxon>
        <taxon>Chitiniphilus</taxon>
    </lineage>
</organism>
<dbReference type="Proteomes" id="UP001061302">
    <property type="component" value="Chromosome"/>
</dbReference>
<name>A0ABY6DN44_9NEIS</name>
<evidence type="ECO:0000313" key="3">
    <source>
        <dbReference type="Proteomes" id="UP001061302"/>
    </source>
</evidence>
<feature type="region of interest" description="Disordered" evidence="1">
    <location>
        <begin position="1"/>
        <end position="27"/>
    </location>
</feature>
<gene>
    <name evidence="2" type="ORF">N8I74_01890</name>
</gene>
<keyword evidence="3" id="KW-1185">Reference proteome</keyword>
<reference evidence="2" key="1">
    <citation type="submission" date="2022-10" db="EMBL/GenBank/DDBJ databases">
        <title>Chitiniphilus purpureus sp. nov., a novel chitin-degrading bacterium isolated from crawfish pond sediment.</title>
        <authorList>
            <person name="Li K."/>
        </authorList>
    </citation>
    <scope>NUCLEOTIDE SEQUENCE</scope>
    <source>
        <strain evidence="2">CD1</strain>
    </source>
</reference>
<dbReference type="RefSeq" id="WP_263125227.1">
    <property type="nucleotide sequence ID" value="NZ_CP106753.1"/>
</dbReference>
<evidence type="ECO:0000256" key="1">
    <source>
        <dbReference type="SAM" id="MobiDB-lite"/>
    </source>
</evidence>
<evidence type="ECO:0000313" key="2">
    <source>
        <dbReference type="EMBL" id="UXY15792.1"/>
    </source>
</evidence>